<accession>A0A179FWI6</accession>
<name>A0A179FWI6_METCM</name>
<dbReference type="RefSeq" id="XP_018146521.1">
    <property type="nucleotide sequence ID" value="XM_018293268.1"/>
</dbReference>
<organism evidence="1 2">
    <name type="scientific">Pochonia chlamydosporia 170</name>
    <dbReference type="NCBI Taxonomy" id="1380566"/>
    <lineage>
        <taxon>Eukaryota</taxon>
        <taxon>Fungi</taxon>
        <taxon>Dikarya</taxon>
        <taxon>Ascomycota</taxon>
        <taxon>Pezizomycotina</taxon>
        <taxon>Sordariomycetes</taxon>
        <taxon>Hypocreomycetidae</taxon>
        <taxon>Hypocreales</taxon>
        <taxon>Clavicipitaceae</taxon>
        <taxon>Pochonia</taxon>
    </lineage>
</organism>
<evidence type="ECO:0000313" key="2">
    <source>
        <dbReference type="Proteomes" id="UP000078397"/>
    </source>
</evidence>
<comment type="caution">
    <text evidence="1">The sequence shown here is derived from an EMBL/GenBank/DDBJ whole genome shotgun (WGS) entry which is preliminary data.</text>
</comment>
<reference evidence="1 2" key="1">
    <citation type="journal article" date="2016" name="PLoS Pathog.">
        <title>Biosynthesis of antibiotic leucinostatins in bio-control fungus Purpureocillium lilacinum and their inhibition on phytophthora revealed by genome mining.</title>
        <authorList>
            <person name="Wang G."/>
            <person name="Liu Z."/>
            <person name="Lin R."/>
            <person name="Li E."/>
            <person name="Mao Z."/>
            <person name="Ling J."/>
            <person name="Yang Y."/>
            <person name="Yin W.B."/>
            <person name="Xie B."/>
        </authorList>
    </citation>
    <scope>NUCLEOTIDE SEQUENCE [LARGE SCALE GENOMIC DNA]</scope>
    <source>
        <strain evidence="1">170</strain>
    </source>
</reference>
<sequence>MLPRVNRPGNIWPDGVLMVCPSGAILVDNLDSTSIRLHVNRPDHVQHRLRYAMVKA</sequence>
<keyword evidence="2" id="KW-1185">Reference proteome</keyword>
<dbReference type="Proteomes" id="UP000078397">
    <property type="component" value="Unassembled WGS sequence"/>
</dbReference>
<dbReference type="GeneID" id="28857262"/>
<proteinExistence type="predicted"/>
<dbReference type="AlphaFoldDB" id="A0A179FWI6"/>
<evidence type="ECO:0000313" key="1">
    <source>
        <dbReference type="EMBL" id="OAQ69984.1"/>
    </source>
</evidence>
<dbReference type="KEGG" id="pchm:VFPPC_15515"/>
<dbReference type="EMBL" id="LSBJ02000002">
    <property type="protein sequence ID" value="OAQ69984.1"/>
    <property type="molecule type" value="Genomic_DNA"/>
</dbReference>
<gene>
    <name evidence="1" type="ORF">VFPPC_15515</name>
</gene>
<protein>
    <submittedName>
        <fullName evidence="1">Uncharacterized protein</fullName>
    </submittedName>
</protein>